<name>A0A165QID6_9AGAM</name>
<evidence type="ECO:0008006" key="3">
    <source>
        <dbReference type="Google" id="ProtNLM"/>
    </source>
</evidence>
<dbReference type="Proteomes" id="UP000076761">
    <property type="component" value="Unassembled WGS sequence"/>
</dbReference>
<keyword evidence="2" id="KW-1185">Reference proteome</keyword>
<dbReference type="STRING" id="1314782.A0A165QID6"/>
<dbReference type="EMBL" id="KV425595">
    <property type="protein sequence ID" value="KZT22473.1"/>
    <property type="molecule type" value="Genomic_DNA"/>
</dbReference>
<dbReference type="CDD" id="cd00303">
    <property type="entry name" value="retropepsin_like"/>
    <property type="match status" value="1"/>
</dbReference>
<dbReference type="SUPFAM" id="SSF50630">
    <property type="entry name" value="Acid proteases"/>
    <property type="match status" value="1"/>
</dbReference>
<dbReference type="InterPro" id="IPR021109">
    <property type="entry name" value="Peptidase_aspartic_dom_sf"/>
</dbReference>
<organism evidence="1 2">
    <name type="scientific">Neolentinus lepideus HHB14362 ss-1</name>
    <dbReference type="NCBI Taxonomy" id="1314782"/>
    <lineage>
        <taxon>Eukaryota</taxon>
        <taxon>Fungi</taxon>
        <taxon>Dikarya</taxon>
        <taxon>Basidiomycota</taxon>
        <taxon>Agaricomycotina</taxon>
        <taxon>Agaricomycetes</taxon>
        <taxon>Gloeophyllales</taxon>
        <taxon>Gloeophyllaceae</taxon>
        <taxon>Neolentinus</taxon>
    </lineage>
</organism>
<dbReference type="Pfam" id="PF08284">
    <property type="entry name" value="RVP_2"/>
    <property type="match status" value="1"/>
</dbReference>
<dbReference type="AlphaFoldDB" id="A0A165QID6"/>
<dbReference type="Gene3D" id="2.40.70.10">
    <property type="entry name" value="Acid Proteases"/>
    <property type="match status" value="1"/>
</dbReference>
<evidence type="ECO:0000313" key="2">
    <source>
        <dbReference type="Proteomes" id="UP000076761"/>
    </source>
</evidence>
<reference evidence="1 2" key="1">
    <citation type="journal article" date="2016" name="Mol. Biol. Evol.">
        <title>Comparative Genomics of Early-Diverging Mushroom-Forming Fungi Provides Insights into the Origins of Lignocellulose Decay Capabilities.</title>
        <authorList>
            <person name="Nagy L.G."/>
            <person name="Riley R."/>
            <person name="Tritt A."/>
            <person name="Adam C."/>
            <person name="Daum C."/>
            <person name="Floudas D."/>
            <person name="Sun H."/>
            <person name="Yadav J.S."/>
            <person name="Pangilinan J."/>
            <person name="Larsson K.H."/>
            <person name="Matsuura K."/>
            <person name="Barry K."/>
            <person name="Labutti K."/>
            <person name="Kuo R."/>
            <person name="Ohm R.A."/>
            <person name="Bhattacharya S.S."/>
            <person name="Shirouzu T."/>
            <person name="Yoshinaga Y."/>
            <person name="Martin F.M."/>
            <person name="Grigoriev I.V."/>
            <person name="Hibbett D.S."/>
        </authorList>
    </citation>
    <scope>NUCLEOTIDE SEQUENCE [LARGE SCALE GENOMIC DNA]</scope>
    <source>
        <strain evidence="1 2">HHB14362 ss-1</strain>
    </source>
</reference>
<evidence type="ECO:0000313" key="1">
    <source>
        <dbReference type="EMBL" id="KZT22473.1"/>
    </source>
</evidence>
<sequence>MLLDSGFALEEWNDCYTITELNGVQVPPNTFPSLERNASTAKDFKRIIPKPLVVVVQIDGRPARALIDSGSLADFMSLDLANQLRLNKIELAKPLAVQLAVQGSRSKVNWGATAQIKYQSIDCKRYFDLMNLQNYDVILGTPFIFQHNIMLGLNPPKVIVGHPNPMPIRGEGVQVLASRAAEVLEEDLDRVRKELIEYARPIFLDGREVPLPPLRAVNHAIPLKDDSKVYHWRPSKCPDPQRQNWIEKRDSYLRSGRWKPTLSRNACPMLLLTKPGTGVRGRRNATARFSIRRTPTNKFV</sequence>
<proteinExistence type="predicted"/>
<protein>
    <recommendedName>
        <fullName evidence="3">Aspartic peptidase DDI1-type domain-containing protein</fullName>
    </recommendedName>
</protein>
<dbReference type="InParanoid" id="A0A165QID6"/>
<accession>A0A165QID6</accession>
<gene>
    <name evidence="1" type="ORF">NEOLEDRAFT_1157737</name>
</gene>
<dbReference type="OrthoDB" id="1750432at2759"/>